<evidence type="ECO:0000313" key="4">
    <source>
        <dbReference type="Proteomes" id="UP000075613"/>
    </source>
</evidence>
<dbReference type="OrthoDB" id="9807574at2"/>
<feature type="chain" id="PRO_5007551475" description="OmpW family protein" evidence="2">
    <location>
        <begin position="29"/>
        <end position="246"/>
    </location>
</feature>
<dbReference type="PANTHER" id="PTHR36920:SF1">
    <property type="entry name" value="OUTER MEMBRANE PROTEIN W"/>
    <property type="match status" value="1"/>
</dbReference>
<dbReference type="AlphaFoldDB" id="A0A149PNR0"/>
<dbReference type="STRING" id="1399968.CI15_18670"/>
<comment type="caution">
    <text evidence="3">The sequence shown here is derived from an EMBL/GenBank/DDBJ whole genome shotgun (WGS) entry which is preliminary data.</text>
</comment>
<dbReference type="GO" id="GO:0009279">
    <property type="term" value="C:cell outer membrane"/>
    <property type="evidence" value="ECO:0007669"/>
    <property type="project" value="UniProtKB-SubCell"/>
</dbReference>
<feature type="signal peptide" evidence="2">
    <location>
        <begin position="1"/>
        <end position="28"/>
    </location>
</feature>
<accession>A0A149PNR0</accession>
<dbReference type="Pfam" id="PF03922">
    <property type="entry name" value="OmpW"/>
    <property type="match status" value="1"/>
</dbReference>
<dbReference type="RefSeq" id="WP_062129914.1">
    <property type="nucleotide sequence ID" value="NZ_LRBG01000022.1"/>
</dbReference>
<name>A0A149PNR0_9BURK</name>
<evidence type="ECO:0000313" key="3">
    <source>
        <dbReference type="EMBL" id="KXU86638.1"/>
    </source>
</evidence>
<dbReference type="Gene3D" id="2.40.160.20">
    <property type="match status" value="1"/>
</dbReference>
<keyword evidence="4" id="KW-1185">Reference proteome</keyword>
<evidence type="ECO:0000256" key="2">
    <source>
        <dbReference type="SAM" id="SignalP"/>
    </source>
</evidence>
<keyword evidence="2" id="KW-0732">Signal</keyword>
<dbReference type="PANTHER" id="PTHR36920">
    <property type="match status" value="1"/>
</dbReference>
<dbReference type="Proteomes" id="UP000075613">
    <property type="component" value="Unassembled WGS sequence"/>
</dbReference>
<dbReference type="InterPro" id="IPR005618">
    <property type="entry name" value="OMPW"/>
</dbReference>
<evidence type="ECO:0008006" key="5">
    <source>
        <dbReference type="Google" id="ProtNLM"/>
    </source>
</evidence>
<gene>
    <name evidence="3" type="ORF">CI15_18670</name>
</gene>
<protein>
    <recommendedName>
        <fullName evidence="5">OmpW family protein</fullName>
    </recommendedName>
</protein>
<dbReference type="EMBL" id="LRBG01000022">
    <property type="protein sequence ID" value="KXU86638.1"/>
    <property type="molecule type" value="Genomic_DNA"/>
</dbReference>
<sequence length="246" mass="26022">MRNYKRAISLVGVCGCICSAAVIDNAHAQSAGSITLSTGWLHIAPQGDATPLTVESIGGVAVNRQLSGSGAHASSTDTVGITTEYYVTDNIGVAMLFGLPMKVNLVGDGTLQKYGNLGTTKPMPPAIELRYHLFSAETKIRPFIGIGVNYTWFTQVRTTNSQFVTDSLGPGGSARATLSSSWNPVFEVGANYAITKHWSVGTSLGYVPVKTHLTLYGQTATGIQIVSKSTLGLNPLNVFVNVAYTF</sequence>
<comment type="subcellular location">
    <subcellularLocation>
        <location evidence="1">Cell outer membrane</location>
    </subcellularLocation>
</comment>
<organism evidence="3 4">
    <name type="scientific">Paraburkholderia monticola</name>
    <dbReference type="NCBI Taxonomy" id="1399968"/>
    <lineage>
        <taxon>Bacteria</taxon>
        <taxon>Pseudomonadati</taxon>
        <taxon>Pseudomonadota</taxon>
        <taxon>Betaproteobacteria</taxon>
        <taxon>Burkholderiales</taxon>
        <taxon>Burkholderiaceae</taxon>
        <taxon>Paraburkholderia</taxon>
    </lineage>
</organism>
<evidence type="ECO:0000256" key="1">
    <source>
        <dbReference type="ARBA" id="ARBA00004442"/>
    </source>
</evidence>
<dbReference type="InterPro" id="IPR011250">
    <property type="entry name" value="OMP/PagP_B-barrel"/>
</dbReference>
<dbReference type="GO" id="GO:0055085">
    <property type="term" value="P:transmembrane transport"/>
    <property type="evidence" value="ECO:0007669"/>
    <property type="project" value="TreeGrafter"/>
</dbReference>
<dbReference type="SUPFAM" id="SSF56925">
    <property type="entry name" value="OMPA-like"/>
    <property type="match status" value="1"/>
</dbReference>
<proteinExistence type="predicted"/>
<reference evidence="3 4" key="1">
    <citation type="journal article" date="2015" name="Int. J. Syst. Evol. Microbiol.">
        <title>Burkholderia monticola sp. nov., isolated from mountain soil.</title>
        <authorList>
            <person name="Baek I."/>
            <person name="Seo B."/>
            <person name="Lee I."/>
            <person name="Yi H."/>
            <person name="Chun J."/>
        </authorList>
    </citation>
    <scope>NUCLEOTIDE SEQUENCE [LARGE SCALE GENOMIC DNA]</scope>
    <source>
        <strain evidence="3 4">JC2948</strain>
    </source>
</reference>